<accession>A0A645F6T2</accession>
<sequence length="132" mass="13242">MSTASGGGASGVGTTGRASPVPPRSATACATKPEGSGAMPLPCARCSIQTAKTRCSSSTIASSSELTAMSWRSHRFSVCSTAQAVSPKSASPTMRPEPLRVCVHRRIVVSASRSSGSFASAAFCVAISASTS</sequence>
<name>A0A645F6T2_9ZZZZ</name>
<protein>
    <submittedName>
        <fullName evidence="2">Uncharacterized protein</fullName>
    </submittedName>
</protein>
<organism evidence="2">
    <name type="scientific">bioreactor metagenome</name>
    <dbReference type="NCBI Taxonomy" id="1076179"/>
    <lineage>
        <taxon>unclassified sequences</taxon>
        <taxon>metagenomes</taxon>
        <taxon>ecological metagenomes</taxon>
    </lineage>
</organism>
<reference evidence="2" key="1">
    <citation type="submission" date="2019-08" db="EMBL/GenBank/DDBJ databases">
        <authorList>
            <person name="Kucharzyk K."/>
            <person name="Murdoch R.W."/>
            <person name="Higgins S."/>
            <person name="Loffler F."/>
        </authorList>
    </citation>
    <scope>NUCLEOTIDE SEQUENCE</scope>
</reference>
<comment type="caution">
    <text evidence="2">The sequence shown here is derived from an EMBL/GenBank/DDBJ whole genome shotgun (WGS) entry which is preliminary data.</text>
</comment>
<evidence type="ECO:0000256" key="1">
    <source>
        <dbReference type="SAM" id="MobiDB-lite"/>
    </source>
</evidence>
<dbReference type="EMBL" id="VSSQ01054362">
    <property type="protein sequence ID" value="MPN08324.1"/>
    <property type="molecule type" value="Genomic_DNA"/>
</dbReference>
<gene>
    <name evidence="2" type="ORF">SDC9_155606</name>
</gene>
<proteinExistence type="predicted"/>
<feature type="compositionally biased region" description="Gly residues" evidence="1">
    <location>
        <begin position="1"/>
        <end position="14"/>
    </location>
</feature>
<dbReference type="AlphaFoldDB" id="A0A645F6T2"/>
<evidence type="ECO:0000313" key="2">
    <source>
        <dbReference type="EMBL" id="MPN08324.1"/>
    </source>
</evidence>
<feature type="region of interest" description="Disordered" evidence="1">
    <location>
        <begin position="1"/>
        <end position="39"/>
    </location>
</feature>